<evidence type="ECO:0000256" key="1">
    <source>
        <dbReference type="SAM" id="Phobius"/>
    </source>
</evidence>
<reference evidence="2" key="1">
    <citation type="journal article" date="2021" name="PeerJ">
        <title>Extensive microbial diversity within the chicken gut microbiome revealed by metagenomics and culture.</title>
        <authorList>
            <person name="Gilroy R."/>
            <person name="Ravi A."/>
            <person name="Getino M."/>
            <person name="Pursley I."/>
            <person name="Horton D.L."/>
            <person name="Alikhan N.F."/>
            <person name="Baker D."/>
            <person name="Gharbi K."/>
            <person name="Hall N."/>
            <person name="Watson M."/>
            <person name="Adriaenssens E.M."/>
            <person name="Foster-Nyarko E."/>
            <person name="Jarju S."/>
            <person name="Secka A."/>
            <person name="Antonio M."/>
            <person name="Oren A."/>
            <person name="Chaudhuri R.R."/>
            <person name="La Ragione R."/>
            <person name="Hildebrand F."/>
            <person name="Pallen M.J."/>
        </authorList>
    </citation>
    <scope>NUCLEOTIDE SEQUENCE</scope>
    <source>
        <strain evidence="2">23274</strain>
    </source>
</reference>
<evidence type="ECO:0000313" key="3">
    <source>
        <dbReference type="Proteomes" id="UP000824202"/>
    </source>
</evidence>
<dbReference type="Proteomes" id="UP000824202">
    <property type="component" value="Unassembled WGS sequence"/>
</dbReference>
<proteinExistence type="predicted"/>
<evidence type="ECO:0000313" key="2">
    <source>
        <dbReference type="EMBL" id="HIX03760.1"/>
    </source>
</evidence>
<sequence length="84" mass="9273">MKKFLIYLAGLVSGIVLTLLASMFMVANTTIDDITLFEHEGECISENSFKIFQVVDNGNALASEIDEEFEFPTNLVVLLLAEKG</sequence>
<comment type="caution">
    <text evidence="2">The sequence shown here is derived from an EMBL/GenBank/DDBJ whole genome shotgun (WGS) entry which is preliminary data.</text>
</comment>
<dbReference type="AlphaFoldDB" id="A0A9D2ACE0"/>
<protein>
    <submittedName>
        <fullName evidence="2">Uncharacterized protein</fullName>
    </submittedName>
</protein>
<reference evidence="2" key="2">
    <citation type="submission" date="2021-04" db="EMBL/GenBank/DDBJ databases">
        <authorList>
            <person name="Gilroy R."/>
        </authorList>
    </citation>
    <scope>NUCLEOTIDE SEQUENCE</scope>
    <source>
        <strain evidence="2">23274</strain>
    </source>
</reference>
<gene>
    <name evidence="2" type="ORF">H9863_06550</name>
</gene>
<feature type="non-terminal residue" evidence="2">
    <location>
        <position position="84"/>
    </location>
</feature>
<keyword evidence="1" id="KW-0812">Transmembrane</keyword>
<accession>A0A9D2ACE0</accession>
<feature type="transmembrane region" description="Helical" evidence="1">
    <location>
        <begin position="6"/>
        <end position="27"/>
    </location>
</feature>
<keyword evidence="1" id="KW-1133">Transmembrane helix</keyword>
<organism evidence="2 3">
    <name type="scientific">Candidatus Odoribacter faecigallinarum</name>
    <dbReference type="NCBI Taxonomy" id="2838706"/>
    <lineage>
        <taxon>Bacteria</taxon>
        <taxon>Pseudomonadati</taxon>
        <taxon>Bacteroidota</taxon>
        <taxon>Bacteroidia</taxon>
        <taxon>Bacteroidales</taxon>
        <taxon>Odoribacteraceae</taxon>
        <taxon>Odoribacter</taxon>
    </lineage>
</organism>
<name>A0A9D2ACE0_9BACT</name>
<keyword evidence="1" id="KW-0472">Membrane</keyword>
<dbReference type="EMBL" id="DXFT01000125">
    <property type="protein sequence ID" value="HIX03760.1"/>
    <property type="molecule type" value="Genomic_DNA"/>
</dbReference>